<evidence type="ECO:0000256" key="2">
    <source>
        <dbReference type="ARBA" id="ARBA00005510"/>
    </source>
</evidence>
<dbReference type="EMBL" id="JACMSC010000009">
    <property type="protein sequence ID" value="KAG6507980.1"/>
    <property type="molecule type" value="Genomic_DNA"/>
</dbReference>
<evidence type="ECO:0000256" key="4">
    <source>
        <dbReference type="ARBA" id="ARBA00023163"/>
    </source>
</evidence>
<evidence type="ECO:0000313" key="7">
    <source>
        <dbReference type="EMBL" id="KAG6507980.1"/>
    </source>
</evidence>
<dbReference type="PANTHER" id="PTHR16223:SF138">
    <property type="entry name" value="TRANSCRIPTION FACTOR BHLH103-LIKE"/>
    <property type="match status" value="1"/>
</dbReference>
<evidence type="ECO:0000313" key="8">
    <source>
        <dbReference type="Proteomes" id="UP000734854"/>
    </source>
</evidence>
<organism evidence="7 8">
    <name type="scientific">Zingiber officinale</name>
    <name type="common">Ginger</name>
    <name type="synonym">Amomum zingiber</name>
    <dbReference type="NCBI Taxonomy" id="94328"/>
    <lineage>
        <taxon>Eukaryota</taxon>
        <taxon>Viridiplantae</taxon>
        <taxon>Streptophyta</taxon>
        <taxon>Embryophyta</taxon>
        <taxon>Tracheophyta</taxon>
        <taxon>Spermatophyta</taxon>
        <taxon>Magnoliopsida</taxon>
        <taxon>Liliopsida</taxon>
        <taxon>Zingiberales</taxon>
        <taxon>Zingiberaceae</taxon>
        <taxon>Zingiber</taxon>
    </lineage>
</organism>
<proteinExistence type="inferred from homology"/>
<evidence type="ECO:0000259" key="6">
    <source>
        <dbReference type="PROSITE" id="PS50888"/>
    </source>
</evidence>
<protein>
    <recommendedName>
        <fullName evidence="6">BHLH domain-containing protein</fullName>
    </recommendedName>
</protein>
<comment type="subcellular location">
    <subcellularLocation>
        <location evidence="1">Nucleus</location>
    </subcellularLocation>
</comment>
<gene>
    <name evidence="7" type="ORF">ZIOFF_033335</name>
</gene>
<dbReference type="InterPro" id="IPR045239">
    <property type="entry name" value="bHLH95_bHLH"/>
</dbReference>
<accession>A0A8J5L732</accession>
<sequence length="247" mass="27486">MASRVCFNALEDICILDDATLLPGIEFCRDVERHRLPFYLSFTWLSLAGNGEAWLQNSNTVSSEQERLNCASDFFDSLQDHYRDINTGLHSKAIGEPRKRLTTRDLENKHQVTLNTSYQSKRLKTSYSRKQRSTIIPGIMPISKLPMRRSQKLGDKITALQQLVSPFGKACETDTASVLQEAALSIKFLHEQIKGHAESSSSSGDLPNRGLCLVPIFTILGLDLMDQTPCGGGAAGRTKQTTDHRDS</sequence>
<dbReference type="PROSITE" id="PS50888">
    <property type="entry name" value="BHLH"/>
    <property type="match status" value="1"/>
</dbReference>
<dbReference type="Proteomes" id="UP000734854">
    <property type="component" value="Unassembled WGS sequence"/>
</dbReference>
<keyword evidence="3" id="KW-0805">Transcription regulation</keyword>
<dbReference type="SUPFAM" id="SSF47459">
    <property type="entry name" value="HLH, helix-loop-helix DNA-binding domain"/>
    <property type="match status" value="1"/>
</dbReference>
<keyword evidence="4" id="KW-0804">Transcription</keyword>
<comment type="similarity">
    <text evidence="2">Belongs to the bHLH protein family.</text>
</comment>
<dbReference type="PANTHER" id="PTHR16223">
    <property type="entry name" value="TRANSCRIPTION FACTOR BHLH83-RELATED"/>
    <property type="match status" value="1"/>
</dbReference>
<dbReference type="InterPro" id="IPR011598">
    <property type="entry name" value="bHLH_dom"/>
</dbReference>
<evidence type="ECO:0000256" key="5">
    <source>
        <dbReference type="ARBA" id="ARBA00023242"/>
    </source>
</evidence>
<dbReference type="GO" id="GO:0000981">
    <property type="term" value="F:DNA-binding transcription factor activity, RNA polymerase II-specific"/>
    <property type="evidence" value="ECO:0007669"/>
    <property type="project" value="TreeGrafter"/>
</dbReference>
<dbReference type="AlphaFoldDB" id="A0A8J5L732"/>
<evidence type="ECO:0000256" key="3">
    <source>
        <dbReference type="ARBA" id="ARBA00023015"/>
    </source>
</evidence>
<name>A0A8J5L732_ZINOF</name>
<reference evidence="7 8" key="1">
    <citation type="submission" date="2020-08" db="EMBL/GenBank/DDBJ databases">
        <title>Plant Genome Project.</title>
        <authorList>
            <person name="Zhang R.-G."/>
        </authorList>
    </citation>
    <scope>NUCLEOTIDE SEQUENCE [LARGE SCALE GENOMIC DNA]</scope>
    <source>
        <tissue evidence="7">Rhizome</tissue>
    </source>
</reference>
<dbReference type="InterPro" id="IPR036638">
    <property type="entry name" value="HLH_DNA-bd_sf"/>
</dbReference>
<dbReference type="InterPro" id="IPR045843">
    <property type="entry name" value="IND-like"/>
</dbReference>
<dbReference type="GO" id="GO:0046983">
    <property type="term" value="F:protein dimerization activity"/>
    <property type="evidence" value="ECO:0007669"/>
    <property type="project" value="InterPro"/>
</dbReference>
<keyword evidence="8" id="KW-1185">Reference proteome</keyword>
<comment type="caution">
    <text evidence="7">The sequence shown here is derived from an EMBL/GenBank/DDBJ whole genome shotgun (WGS) entry which is preliminary data.</text>
</comment>
<feature type="domain" description="BHLH" evidence="6">
    <location>
        <begin position="137"/>
        <end position="189"/>
    </location>
</feature>
<dbReference type="CDD" id="cd11393">
    <property type="entry name" value="bHLH_AtbHLH_like"/>
    <property type="match status" value="1"/>
</dbReference>
<dbReference type="GO" id="GO:0005634">
    <property type="term" value="C:nucleus"/>
    <property type="evidence" value="ECO:0007669"/>
    <property type="project" value="UniProtKB-SubCell"/>
</dbReference>
<evidence type="ECO:0000256" key="1">
    <source>
        <dbReference type="ARBA" id="ARBA00004123"/>
    </source>
</evidence>
<dbReference type="GO" id="GO:0000978">
    <property type="term" value="F:RNA polymerase II cis-regulatory region sequence-specific DNA binding"/>
    <property type="evidence" value="ECO:0007669"/>
    <property type="project" value="TreeGrafter"/>
</dbReference>
<keyword evidence="5" id="KW-0539">Nucleus</keyword>